<dbReference type="PANTHER" id="PTHR43316:SF8">
    <property type="entry name" value="HAD FAMILY HYDROLASE"/>
    <property type="match status" value="1"/>
</dbReference>
<organism evidence="2 3">
    <name type="scientific">Elstera cyanobacteriorum</name>
    <dbReference type="NCBI Taxonomy" id="2022747"/>
    <lineage>
        <taxon>Bacteria</taxon>
        <taxon>Pseudomonadati</taxon>
        <taxon>Pseudomonadota</taxon>
        <taxon>Alphaproteobacteria</taxon>
        <taxon>Rhodospirillales</taxon>
        <taxon>Rhodospirillaceae</taxon>
        <taxon>Elstera</taxon>
    </lineage>
</organism>
<dbReference type="InterPro" id="IPR051540">
    <property type="entry name" value="S-2-haloacid_dehalogenase"/>
</dbReference>
<dbReference type="PANTHER" id="PTHR43316">
    <property type="entry name" value="HYDROLASE, HALOACID DELAHOGENASE-RELATED"/>
    <property type="match status" value="1"/>
</dbReference>
<sequence>MTDAPMLAFDADDTLWHNESFFALTEEAFGQLLAPYADPEALKERLTQTERRNLGVFGYGVKGYTLSMIETAIEVTEGAVPASVLQALLDLGKEMMAHPVTLLDGVGDVLEDLARHYPLMLITKGDLFHQEDKVARSGLADLFSAVEIVSEKDVPTYARVFGRHGVAPDRLAMIGNSLKSDVLPILEVGGWGVHIPYHLTWAHEAAPEPLGHPRYVRLADIRDVPDWVGAQFPL</sequence>
<dbReference type="InterPro" id="IPR036412">
    <property type="entry name" value="HAD-like_sf"/>
</dbReference>
<dbReference type="Gene3D" id="3.40.50.1000">
    <property type="entry name" value="HAD superfamily/HAD-like"/>
    <property type="match status" value="1"/>
</dbReference>
<evidence type="ECO:0000313" key="2">
    <source>
        <dbReference type="EMBL" id="OYQ19700.1"/>
    </source>
</evidence>
<dbReference type="AlphaFoldDB" id="A0A255XTX0"/>
<dbReference type="SUPFAM" id="SSF56784">
    <property type="entry name" value="HAD-like"/>
    <property type="match status" value="1"/>
</dbReference>
<dbReference type="Pfam" id="PF00702">
    <property type="entry name" value="Hydrolase"/>
    <property type="match status" value="1"/>
</dbReference>
<dbReference type="CDD" id="cd07515">
    <property type="entry name" value="HAD-like"/>
    <property type="match status" value="1"/>
</dbReference>
<dbReference type="InterPro" id="IPR023214">
    <property type="entry name" value="HAD_sf"/>
</dbReference>
<dbReference type="RefSeq" id="WP_094408119.1">
    <property type="nucleotide sequence ID" value="NZ_BMJZ01000006.1"/>
</dbReference>
<keyword evidence="1" id="KW-0378">Hydrolase</keyword>
<dbReference type="InterPro" id="IPR023198">
    <property type="entry name" value="PGP-like_dom2"/>
</dbReference>
<proteinExistence type="predicted"/>
<evidence type="ECO:0000256" key="1">
    <source>
        <dbReference type="ARBA" id="ARBA00022801"/>
    </source>
</evidence>
<dbReference type="GO" id="GO:0016787">
    <property type="term" value="F:hydrolase activity"/>
    <property type="evidence" value="ECO:0007669"/>
    <property type="project" value="UniProtKB-KW"/>
</dbReference>
<dbReference type="OrthoDB" id="6101375at2"/>
<dbReference type="Proteomes" id="UP000216361">
    <property type="component" value="Unassembled WGS sequence"/>
</dbReference>
<evidence type="ECO:0008006" key="4">
    <source>
        <dbReference type="Google" id="ProtNLM"/>
    </source>
</evidence>
<keyword evidence="3" id="KW-1185">Reference proteome</keyword>
<accession>A0A255XTX0</accession>
<name>A0A255XTX0_9PROT</name>
<dbReference type="Gene3D" id="1.10.150.240">
    <property type="entry name" value="Putative phosphatase, domain 2"/>
    <property type="match status" value="1"/>
</dbReference>
<dbReference type="EMBL" id="NOXS01000030">
    <property type="protein sequence ID" value="OYQ19700.1"/>
    <property type="molecule type" value="Genomic_DNA"/>
</dbReference>
<gene>
    <name evidence="2" type="ORF">CHR90_06135</name>
</gene>
<comment type="caution">
    <text evidence="2">The sequence shown here is derived from an EMBL/GenBank/DDBJ whole genome shotgun (WGS) entry which is preliminary data.</text>
</comment>
<evidence type="ECO:0000313" key="3">
    <source>
        <dbReference type="Proteomes" id="UP000216361"/>
    </source>
</evidence>
<protein>
    <recommendedName>
        <fullName evidence="4">HAD family hydrolase</fullName>
    </recommendedName>
</protein>
<reference evidence="2 3" key="1">
    <citation type="submission" date="2017-07" db="EMBL/GenBank/DDBJ databases">
        <title>Elstera cyanobacteriorum sp. nov., a novel bacterium isolated from cyanobacterial aggregates in a eutrophic lake.</title>
        <authorList>
            <person name="Cai H."/>
        </authorList>
    </citation>
    <scope>NUCLEOTIDE SEQUENCE [LARGE SCALE GENOMIC DNA]</scope>
    <source>
        <strain evidence="2 3">TH019</strain>
    </source>
</reference>